<dbReference type="EMBL" id="CP113520">
    <property type="protein sequence ID" value="WAJ28753.1"/>
    <property type="molecule type" value="Genomic_DNA"/>
</dbReference>
<evidence type="ECO:0000313" key="2">
    <source>
        <dbReference type="Proteomes" id="UP001163223"/>
    </source>
</evidence>
<dbReference type="Proteomes" id="UP001163223">
    <property type="component" value="Chromosome"/>
</dbReference>
<evidence type="ECO:0000313" key="1">
    <source>
        <dbReference type="EMBL" id="WAJ28753.1"/>
    </source>
</evidence>
<keyword evidence="2" id="KW-1185">Reference proteome</keyword>
<proteinExistence type="predicted"/>
<gene>
    <name evidence="1" type="ORF">OXU80_00410</name>
</gene>
<sequence length="1049" mass="111630">MRLFDTAVSRPILAASINLLLIAIGLGALFALPIREFPDVDPPTVTVNTTYRGAQAEVVEREVTRIIEEGLSGVAGVRQIRSTTRDEASDIDLEFEAGADIDAAAADIRDKVSGVRNDLPDLVEEPIIEKASADDQPMMYLTVRSDEYDTAALTDIVDRTVVDAIGAVSGVSQIQIGGEKRYAMRIWLDRRAMAARGVTASDVSARLEAENVELPAGEIETPTQAITLRADTRFTSAQDFAELSLIDRQGDRVRLGDVARVEVGVEDQDSGFRVDGQDAISLGIIRQSNANTLDIAAGIIAELDSVRGQIPASVSIDVGYNEAVFIRENLKNVGTTLLQTVAVIVVVIFVFLGSIRSTVVPAATIPASIIPAAAIAATMGFSLNTLTILAVILAISLCTDDAVVIMENIRRRHQKGEPLLLASARATRQVGFAVFASALVLIAVILPLAFLEGNVGLLFREFAVVLAAIVAFSTIAALTLGPMLSSLLFRDRQEPGRMEHFVGRHLDRLGRRYAKALSGAIRHPVLTLLAGAVFVGIGAFAFASTPAELAPDEDRGAVRVRVEGPEGASTAYMADKLRQLEAVVQDTSGENGPVRSVLSILSPGRPGQGQTTVGILIAQLKDWSEREETQMAFVERLQDALPQVTGVRAFAINPNGLGQGRGRPVSMVVKGPDRAVLDAWAQRIVADGAGIPGLVNLDSDYDDTKPQISIAVDRSRASALGVDARAVGETLQIMFGEAEVTRYVDRGEEYEVILQGRPEDRLSPTDIDNVFVRAGTGALIPLSSLVTRQETGTVRELERLDRQPSITLGANLGPTLSLGDALDRLTEIAEASQPPGTEIAFTGQSLDYQETGAAVLFILAMILVLVYLLLAGQFESFVHPFVILISAPTALAGGVLILVAMGQTLNIYSQIAMLLLIGLVAKNAILLVEFANQLREEGAEPFEAAVEAAGQRLRPILMTTLATIIGAVPLILESGAGAEGRITVGAVIASGTTLGTVLTLFVVPTLYVALARFTAPRNAREAKLAELERAHPDKGEPSGKEDGLPQPAE</sequence>
<organism evidence="1 2">
    <name type="scientific">Antarcticirhabdus aurantiaca</name>
    <dbReference type="NCBI Taxonomy" id="2606717"/>
    <lineage>
        <taxon>Bacteria</taxon>
        <taxon>Pseudomonadati</taxon>
        <taxon>Pseudomonadota</taxon>
        <taxon>Alphaproteobacteria</taxon>
        <taxon>Hyphomicrobiales</taxon>
        <taxon>Aurantimonadaceae</taxon>
        <taxon>Antarcticirhabdus</taxon>
    </lineage>
</organism>
<accession>A0ACD4NPP3</accession>
<protein>
    <submittedName>
        <fullName evidence="1">Efflux RND transporter permease subunit</fullName>
    </submittedName>
</protein>
<reference evidence="1" key="1">
    <citation type="submission" date="2022-11" db="EMBL/GenBank/DDBJ databases">
        <title>beta-Carotene-producing bacterium, Jeongeuplla avenae sp. nov., alleviates the salt stress of Arabidopsis seedlings.</title>
        <authorList>
            <person name="Jiang L."/>
            <person name="Lee J."/>
        </authorList>
    </citation>
    <scope>NUCLEOTIDE SEQUENCE</scope>
    <source>
        <strain evidence="1">DY_R2A_6</strain>
    </source>
</reference>
<name>A0ACD4NPP3_9HYPH</name>